<dbReference type="PANTHER" id="PTHR11592:SF40">
    <property type="entry name" value="THIOREDOXIN_GLUTATHIONE PEROXIDASE BTUE"/>
    <property type="match status" value="1"/>
</dbReference>
<dbReference type="PANTHER" id="PTHR11592">
    <property type="entry name" value="GLUTATHIONE PEROXIDASE"/>
    <property type="match status" value="1"/>
</dbReference>
<dbReference type="GO" id="GO:0034599">
    <property type="term" value="P:cellular response to oxidative stress"/>
    <property type="evidence" value="ECO:0007669"/>
    <property type="project" value="TreeGrafter"/>
</dbReference>
<dbReference type="Gene3D" id="3.40.30.10">
    <property type="entry name" value="Glutaredoxin"/>
    <property type="match status" value="1"/>
</dbReference>
<evidence type="ECO:0000256" key="1">
    <source>
        <dbReference type="ARBA" id="ARBA00006926"/>
    </source>
</evidence>
<dbReference type="InterPro" id="IPR029759">
    <property type="entry name" value="GPX_AS"/>
</dbReference>
<dbReference type="EMBL" id="CAEZTD010000058">
    <property type="protein sequence ID" value="CAB4562808.1"/>
    <property type="molecule type" value="Genomic_DNA"/>
</dbReference>
<proteinExistence type="inferred from homology"/>
<organism evidence="4">
    <name type="scientific">freshwater metagenome</name>
    <dbReference type="NCBI Taxonomy" id="449393"/>
    <lineage>
        <taxon>unclassified sequences</taxon>
        <taxon>metagenomes</taxon>
        <taxon>ecological metagenomes</taxon>
    </lineage>
</organism>
<name>A0A6J6DNU0_9ZZZZ</name>
<dbReference type="Pfam" id="PF00255">
    <property type="entry name" value="GSHPx"/>
    <property type="match status" value="1"/>
</dbReference>
<comment type="similarity">
    <text evidence="1">Belongs to the glutathione peroxidase family.</text>
</comment>
<dbReference type="FunFam" id="3.40.30.10:FF:000010">
    <property type="entry name" value="Glutathione peroxidase"/>
    <property type="match status" value="1"/>
</dbReference>
<dbReference type="CDD" id="cd00340">
    <property type="entry name" value="GSH_Peroxidase"/>
    <property type="match status" value="1"/>
</dbReference>
<accession>A0A6J6DNU0</accession>
<sequence length="165" mass="18398">MTTRTALEAQKITTLDGRSTTFAEFAGKTVLVVNVASKCGLTPQYEQLEELQKKYESRGFTVVGFPCNQFMFQEPGSNEEIGDYCSMTWGVTFPMMDKVKVNGLGRHPLYKELVKIKDTSGVAGPVKWNFEKFLVKRDGSVQRFRPTMKPDDAAIVSAIEADLKG</sequence>
<dbReference type="AlphaFoldDB" id="A0A6J6DNU0"/>
<evidence type="ECO:0000256" key="3">
    <source>
        <dbReference type="ARBA" id="ARBA00023002"/>
    </source>
</evidence>
<gene>
    <name evidence="4" type="ORF">UFOPK1591_00846</name>
</gene>
<protein>
    <submittedName>
        <fullName evidence="4">Unannotated protein</fullName>
    </submittedName>
</protein>
<keyword evidence="3" id="KW-0560">Oxidoreductase</keyword>
<dbReference type="InterPro" id="IPR029760">
    <property type="entry name" value="GPX_CS"/>
</dbReference>
<dbReference type="PIRSF" id="PIRSF000303">
    <property type="entry name" value="Glutathion_perox"/>
    <property type="match status" value="1"/>
</dbReference>
<dbReference type="PRINTS" id="PR01011">
    <property type="entry name" value="GLUTPROXDASE"/>
</dbReference>
<dbReference type="InterPro" id="IPR036249">
    <property type="entry name" value="Thioredoxin-like_sf"/>
</dbReference>
<dbReference type="InterPro" id="IPR000889">
    <property type="entry name" value="Glutathione_peroxidase"/>
</dbReference>
<dbReference type="PROSITE" id="PS00460">
    <property type="entry name" value="GLUTATHIONE_PEROXID_1"/>
    <property type="match status" value="1"/>
</dbReference>
<dbReference type="SUPFAM" id="SSF52833">
    <property type="entry name" value="Thioredoxin-like"/>
    <property type="match status" value="1"/>
</dbReference>
<keyword evidence="2" id="KW-0575">Peroxidase</keyword>
<evidence type="ECO:0000313" key="4">
    <source>
        <dbReference type="EMBL" id="CAB4562808.1"/>
    </source>
</evidence>
<dbReference type="PROSITE" id="PS00763">
    <property type="entry name" value="GLUTATHIONE_PEROXID_2"/>
    <property type="match status" value="1"/>
</dbReference>
<reference evidence="4" key="1">
    <citation type="submission" date="2020-05" db="EMBL/GenBank/DDBJ databases">
        <authorList>
            <person name="Chiriac C."/>
            <person name="Salcher M."/>
            <person name="Ghai R."/>
            <person name="Kavagutti S V."/>
        </authorList>
    </citation>
    <scope>NUCLEOTIDE SEQUENCE</scope>
</reference>
<dbReference type="GO" id="GO:0004601">
    <property type="term" value="F:peroxidase activity"/>
    <property type="evidence" value="ECO:0007669"/>
    <property type="project" value="UniProtKB-KW"/>
</dbReference>
<dbReference type="PROSITE" id="PS51355">
    <property type="entry name" value="GLUTATHIONE_PEROXID_3"/>
    <property type="match status" value="1"/>
</dbReference>
<evidence type="ECO:0000256" key="2">
    <source>
        <dbReference type="ARBA" id="ARBA00022559"/>
    </source>
</evidence>